<evidence type="ECO:0000313" key="1">
    <source>
        <dbReference type="EMBL" id="DAD74117.1"/>
    </source>
</evidence>
<reference evidence="1" key="1">
    <citation type="journal article" date="2021" name="Proc. Natl. Acad. Sci. U.S.A.">
        <title>A Catalog of Tens of Thousands of Viruses from Human Metagenomes Reveals Hidden Associations with Chronic Diseases.</title>
        <authorList>
            <person name="Tisza M.J."/>
            <person name="Buck C.B."/>
        </authorList>
    </citation>
    <scope>NUCLEOTIDE SEQUENCE</scope>
    <source>
        <strain evidence="1">CtqYq4</strain>
    </source>
</reference>
<accession>A0A8S5LVM7</accession>
<organism evidence="1">
    <name type="scientific">Myoviridae sp. ctqYq4</name>
    <dbReference type="NCBI Taxonomy" id="2826702"/>
    <lineage>
        <taxon>Viruses</taxon>
        <taxon>Duplodnaviria</taxon>
        <taxon>Heunggongvirae</taxon>
        <taxon>Uroviricota</taxon>
        <taxon>Caudoviricetes</taxon>
    </lineage>
</organism>
<protein>
    <submittedName>
        <fullName evidence="1">Uncharacterized protein</fullName>
    </submittedName>
</protein>
<dbReference type="EMBL" id="BK014752">
    <property type="protein sequence ID" value="DAD74117.1"/>
    <property type="molecule type" value="Genomic_DNA"/>
</dbReference>
<sequence length="33" mass="3914">MWVQNSCILSIFSPPKVQVFGSCRSKWWRASRQ</sequence>
<proteinExistence type="predicted"/>
<name>A0A8S5LVM7_9CAUD</name>